<sequence>MLQSLLDGLIKAVGNAAELSRKFSIEAVLVRPAYSLSILLRFCIEIEAETIQFLEEENAYNTLKAKSAFYALRDQLRFTIKPELRQEYESEIEGLVAQSKYPALVPMNWQDVSDLTVTNLYWYLNNSRDVQEQEVPA</sequence>
<dbReference type="RefSeq" id="WP_162424913.1">
    <property type="nucleotide sequence ID" value="NZ_WVIE01000029.1"/>
</dbReference>
<dbReference type="EMBL" id="WVIE01000029">
    <property type="protein sequence ID" value="NDJ19385.1"/>
    <property type="molecule type" value="Genomic_DNA"/>
</dbReference>
<dbReference type="AlphaFoldDB" id="A0A8J8CNA2"/>
<proteinExistence type="predicted"/>
<comment type="caution">
    <text evidence="1">The sequence shown here is derived from an EMBL/GenBank/DDBJ whole genome shotgun (WGS) entry which is preliminary data.</text>
</comment>
<reference evidence="1" key="1">
    <citation type="submission" date="2019-12" db="EMBL/GenBank/DDBJ databases">
        <title>High-Quality draft genome sequences of three cyanobacteria isolated from the limestone walls of the Old Cathedral of Coimbra.</title>
        <authorList>
            <person name="Tiago I."/>
            <person name="Soares F."/>
            <person name="Portugal A."/>
        </authorList>
    </citation>
    <scope>NUCLEOTIDE SEQUENCE</scope>
    <source>
        <strain evidence="1">A</strain>
    </source>
</reference>
<name>A0A8J8CNA2_9CYAN</name>
<accession>A0A8J8CNA2</accession>
<evidence type="ECO:0000313" key="1">
    <source>
        <dbReference type="EMBL" id="NDJ19385.1"/>
    </source>
</evidence>
<evidence type="ECO:0000313" key="2">
    <source>
        <dbReference type="Proteomes" id="UP000646053"/>
    </source>
</evidence>
<keyword evidence="2" id="KW-1185">Reference proteome</keyword>
<gene>
    <name evidence="1" type="ORF">GS601_19175</name>
</gene>
<dbReference type="Proteomes" id="UP000646053">
    <property type="component" value="Unassembled WGS sequence"/>
</dbReference>
<protein>
    <submittedName>
        <fullName evidence="1">Uncharacterized protein</fullName>
    </submittedName>
</protein>
<organism evidence="1 2">
    <name type="scientific">Myxacorys almedinensis A</name>
    <dbReference type="NCBI Taxonomy" id="2690445"/>
    <lineage>
        <taxon>Bacteria</taxon>
        <taxon>Bacillati</taxon>
        <taxon>Cyanobacteriota</taxon>
        <taxon>Cyanophyceae</taxon>
        <taxon>Leptolyngbyales</taxon>
        <taxon>Leptolyngbyaceae</taxon>
        <taxon>Myxacorys</taxon>
        <taxon>Myxacorys almedinensis</taxon>
    </lineage>
</organism>